<keyword evidence="2 7" id="KW-0560">Oxidoreductase</keyword>
<dbReference type="PANTHER" id="PTHR43060:SF15">
    <property type="entry name" value="3-HYDROXYISOBUTYRATE DEHYDROGENASE-LIKE 1, MITOCHONDRIAL-RELATED"/>
    <property type="match status" value="1"/>
</dbReference>
<dbReference type="InterPro" id="IPR002204">
    <property type="entry name" value="3-OH-isobutyrate_DH-rel_CS"/>
</dbReference>
<dbReference type="Gene3D" id="3.40.50.720">
    <property type="entry name" value="NAD(P)-binding Rossmann-like Domain"/>
    <property type="match status" value="1"/>
</dbReference>
<name>A0ABV4CT97_9PSEU</name>
<keyword evidence="8" id="KW-1185">Reference proteome</keyword>
<dbReference type="InterPro" id="IPR008927">
    <property type="entry name" value="6-PGluconate_DH-like_C_sf"/>
</dbReference>
<dbReference type="SUPFAM" id="SSF51735">
    <property type="entry name" value="NAD(P)-binding Rossmann-fold domains"/>
    <property type="match status" value="1"/>
</dbReference>
<dbReference type="PROSITE" id="PS00895">
    <property type="entry name" value="3_HYDROXYISOBUT_DH"/>
    <property type="match status" value="1"/>
</dbReference>
<dbReference type="InterPro" id="IPR013328">
    <property type="entry name" value="6PGD_dom2"/>
</dbReference>
<keyword evidence="3" id="KW-0520">NAD</keyword>
<dbReference type="Pfam" id="PF14833">
    <property type="entry name" value="NAD_binding_11"/>
    <property type="match status" value="1"/>
</dbReference>
<feature type="domain" description="6-phosphogluconate dehydrogenase NADP-binding" evidence="5">
    <location>
        <begin position="7"/>
        <end position="163"/>
    </location>
</feature>
<dbReference type="InterPro" id="IPR006115">
    <property type="entry name" value="6PGDH_NADP-bd"/>
</dbReference>
<proteinExistence type="inferred from homology"/>
<dbReference type="SUPFAM" id="SSF48179">
    <property type="entry name" value="6-phosphogluconate dehydrogenase C-terminal domain-like"/>
    <property type="match status" value="1"/>
</dbReference>
<sequence length="305" mass="30526">MPETTQQVAVIGLGAMGLPMAGRLAPEFPVSAFDVAEQRREAAAAQGAVPAATPAEAAEGADVLLLAVRDQEQAEAALFGPDGAASTLPPGAAVVLTSTVGPPGARALAAALPRQRFVDAPVSGGPLRAGKGDLLIVVGAEDAALAAARPVLDRLAGTLTVIGPRPGDGQALKAINQLLAGVHIAAAAEAVALARGIGLDPSVVVEALSQGAASSFMLADRGPRMLDAYADGAEVRSRLDIFVKDMGIVTDLARDAHVPTPLAGAAQQLYLLGERAGLAAADDSSVVTVLSPKDEPSGEDRSPTA</sequence>
<evidence type="ECO:0000313" key="8">
    <source>
        <dbReference type="Proteomes" id="UP001564626"/>
    </source>
</evidence>
<dbReference type="InterPro" id="IPR029154">
    <property type="entry name" value="HIBADH-like_NADP-bd"/>
</dbReference>
<evidence type="ECO:0000256" key="3">
    <source>
        <dbReference type="ARBA" id="ARBA00023027"/>
    </source>
</evidence>
<gene>
    <name evidence="7" type="ORF">AB8O55_26720</name>
</gene>
<comment type="similarity">
    <text evidence="1">Belongs to the HIBADH-related family.</text>
</comment>
<accession>A0ABV4CT97</accession>
<dbReference type="Gene3D" id="1.10.1040.10">
    <property type="entry name" value="N-(1-d-carboxylethyl)-l-norvaline Dehydrogenase, domain 2"/>
    <property type="match status" value="1"/>
</dbReference>
<evidence type="ECO:0000256" key="4">
    <source>
        <dbReference type="SAM" id="MobiDB-lite"/>
    </source>
</evidence>
<dbReference type="PIRSF" id="PIRSF000103">
    <property type="entry name" value="HIBADH"/>
    <property type="match status" value="1"/>
</dbReference>
<evidence type="ECO:0000259" key="6">
    <source>
        <dbReference type="Pfam" id="PF14833"/>
    </source>
</evidence>
<protein>
    <submittedName>
        <fullName evidence="7">NAD(P)-dependent oxidoreductase</fullName>
        <ecNumber evidence="7">1.1.-.-</ecNumber>
    </submittedName>
</protein>
<dbReference type="EC" id="1.1.-.-" evidence="7"/>
<reference evidence="7 8" key="1">
    <citation type="submission" date="2024-08" db="EMBL/GenBank/DDBJ databases">
        <title>Genome mining of Saccharopolyspora cebuensis PGLac3 from Nigerian medicinal plant.</title>
        <authorList>
            <person name="Ezeobiora C.E."/>
            <person name="Igbokwe N.H."/>
            <person name="Amin D.H."/>
            <person name="Mendie U.E."/>
        </authorList>
    </citation>
    <scope>NUCLEOTIDE SEQUENCE [LARGE SCALE GENOMIC DNA]</scope>
    <source>
        <strain evidence="7 8">PGLac3</strain>
    </source>
</reference>
<feature type="region of interest" description="Disordered" evidence="4">
    <location>
        <begin position="283"/>
        <end position="305"/>
    </location>
</feature>
<evidence type="ECO:0000259" key="5">
    <source>
        <dbReference type="Pfam" id="PF03446"/>
    </source>
</evidence>
<feature type="domain" description="3-hydroxyisobutyrate dehydrogenase-like NAD-binding" evidence="6">
    <location>
        <begin position="167"/>
        <end position="290"/>
    </location>
</feature>
<evidence type="ECO:0000256" key="1">
    <source>
        <dbReference type="ARBA" id="ARBA00009080"/>
    </source>
</evidence>
<evidence type="ECO:0000313" key="7">
    <source>
        <dbReference type="EMBL" id="MEY8043016.1"/>
    </source>
</evidence>
<organism evidence="7 8">
    <name type="scientific">Saccharopolyspora cebuensis</name>
    <dbReference type="NCBI Taxonomy" id="418759"/>
    <lineage>
        <taxon>Bacteria</taxon>
        <taxon>Bacillati</taxon>
        <taxon>Actinomycetota</taxon>
        <taxon>Actinomycetes</taxon>
        <taxon>Pseudonocardiales</taxon>
        <taxon>Pseudonocardiaceae</taxon>
        <taxon>Saccharopolyspora</taxon>
    </lineage>
</organism>
<comment type="caution">
    <text evidence="7">The sequence shown here is derived from an EMBL/GenBank/DDBJ whole genome shotgun (WGS) entry which is preliminary data.</text>
</comment>
<feature type="compositionally biased region" description="Basic and acidic residues" evidence="4">
    <location>
        <begin position="292"/>
        <end position="305"/>
    </location>
</feature>
<dbReference type="RefSeq" id="WP_345366793.1">
    <property type="nucleotide sequence ID" value="NZ_BAABII010000016.1"/>
</dbReference>
<dbReference type="Proteomes" id="UP001564626">
    <property type="component" value="Unassembled WGS sequence"/>
</dbReference>
<dbReference type="PANTHER" id="PTHR43060">
    <property type="entry name" value="3-HYDROXYISOBUTYRATE DEHYDROGENASE-LIKE 1, MITOCHONDRIAL-RELATED"/>
    <property type="match status" value="1"/>
</dbReference>
<dbReference type="GO" id="GO:0016491">
    <property type="term" value="F:oxidoreductase activity"/>
    <property type="evidence" value="ECO:0007669"/>
    <property type="project" value="UniProtKB-KW"/>
</dbReference>
<dbReference type="InterPro" id="IPR015815">
    <property type="entry name" value="HIBADH-related"/>
</dbReference>
<evidence type="ECO:0000256" key="2">
    <source>
        <dbReference type="ARBA" id="ARBA00023002"/>
    </source>
</evidence>
<dbReference type="EMBL" id="JBGEHV010000073">
    <property type="protein sequence ID" value="MEY8043016.1"/>
    <property type="molecule type" value="Genomic_DNA"/>
</dbReference>
<dbReference type="InterPro" id="IPR036291">
    <property type="entry name" value="NAD(P)-bd_dom_sf"/>
</dbReference>
<dbReference type="Pfam" id="PF03446">
    <property type="entry name" value="NAD_binding_2"/>
    <property type="match status" value="1"/>
</dbReference>